<dbReference type="RefSeq" id="WP_091814433.1">
    <property type="nucleotide sequence ID" value="NZ_FOCW01000001.1"/>
</dbReference>
<gene>
    <name evidence="2" type="ORF">SAMN02745977_00937</name>
</gene>
<evidence type="ECO:0000313" key="3">
    <source>
        <dbReference type="Proteomes" id="UP000199531"/>
    </source>
</evidence>
<dbReference type="STRING" id="1121117.SAMN02745977_00937"/>
<evidence type="ECO:0000313" key="2">
    <source>
        <dbReference type="EMBL" id="SEN27064.1"/>
    </source>
</evidence>
<dbReference type="AlphaFoldDB" id="A0A1H8F6Q9"/>
<dbReference type="Pfam" id="PF07977">
    <property type="entry name" value="FabA"/>
    <property type="match status" value="1"/>
</dbReference>
<dbReference type="EMBL" id="FOCW01000001">
    <property type="protein sequence ID" value="SEN27064.1"/>
    <property type="molecule type" value="Genomic_DNA"/>
</dbReference>
<protein>
    <submittedName>
        <fullName evidence="2">3-hydroxyacyl-[acyl-carrier-protein] dehydratase</fullName>
    </submittedName>
</protein>
<proteinExistence type="predicted"/>
<reference evidence="2 3" key="1">
    <citation type="submission" date="2016-10" db="EMBL/GenBank/DDBJ databases">
        <authorList>
            <person name="de Groot N.N."/>
        </authorList>
    </citation>
    <scope>NUCLEOTIDE SEQUENCE [LARGE SCALE GENOMIC DNA]</scope>
    <source>
        <strain evidence="2 3">DSM 15123</strain>
    </source>
</reference>
<organism evidence="2 3">
    <name type="scientific">Brachymonas denitrificans DSM 15123</name>
    <dbReference type="NCBI Taxonomy" id="1121117"/>
    <lineage>
        <taxon>Bacteria</taxon>
        <taxon>Pseudomonadati</taxon>
        <taxon>Pseudomonadota</taxon>
        <taxon>Betaproteobacteria</taxon>
        <taxon>Burkholderiales</taxon>
        <taxon>Comamonadaceae</taxon>
        <taxon>Brachymonas</taxon>
    </lineage>
</organism>
<sequence>MTETLHYPIRLDRAAITALLPHRAPLQLLQQAEVLAHDHYTGLACWSEDDPVLAGHFPGCAIVPGALLLEAAAQLAGAGLLAGDPVARAIGPGHLGMLTGIRKAWFKRPVLPSEQVHFTLHCRRMGEKAVLASCTATVDGQEAATLEFMVSHVPAESLQHIIPAEKLAALTT</sequence>
<dbReference type="InterPro" id="IPR013114">
    <property type="entry name" value="FabA_FabZ"/>
</dbReference>
<keyword evidence="1" id="KW-0456">Lyase</keyword>
<dbReference type="InterPro" id="IPR029069">
    <property type="entry name" value="HotDog_dom_sf"/>
</dbReference>
<dbReference type="PANTHER" id="PTHR30272:SF1">
    <property type="entry name" value="3-HYDROXYACYL-[ACYL-CARRIER-PROTEIN] DEHYDRATASE"/>
    <property type="match status" value="1"/>
</dbReference>
<name>A0A1H8F6Q9_9BURK</name>
<dbReference type="GO" id="GO:0016829">
    <property type="term" value="F:lyase activity"/>
    <property type="evidence" value="ECO:0007669"/>
    <property type="project" value="UniProtKB-KW"/>
</dbReference>
<accession>A0A1H8F6Q9</accession>
<dbReference type="Proteomes" id="UP000199531">
    <property type="component" value="Unassembled WGS sequence"/>
</dbReference>
<dbReference type="PANTHER" id="PTHR30272">
    <property type="entry name" value="3-HYDROXYACYL-[ACYL-CARRIER-PROTEIN] DEHYDRATASE"/>
    <property type="match status" value="1"/>
</dbReference>
<keyword evidence="3" id="KW-1185">Reference proteome</keyword>
<evidence type="ECO:0000256" key="1">
    <source>
        <dbReference type="ARBA" id="ARBA00023239"/>
    </source>
</evidence>
<dbReference type="Gene3D" id="3.10.129.10">
    <property type="entry name" value="Hotdog Thioesterase"/>
    <property type="match status" value="1"/>
</dbReference>
<dbReference type="OrthoDB" id="8899588at2"/>
<dbReference type="SUPFAM" id="SSF54637">
    <property type="entry name" value="Thioesterase/thiol ester dehydrase-isomerase"/>
    <property type="match status" value="1"/>
</dbReference>